<organism evidence="1 2">
    <name type="scientific">Eretmocerus hayati</name>
    <dbReference type="NCBI Taxonomy" id="131215"/>
    <lineage>
        <taxon>Eukaryota</taxon>
        <taxon>Metazoa</taxon>
        <taxon>Ecdysozoa</taxon>
        <taxon>Arthropoda</taxon>
        <taxon>Hexapoda</taxon>
        <taxon>Insecta</taxon>
        <taxon>Pterygota</taxon>
        <taxon>Neoptera</taxon>
        <taxon>Endopterygota</taxon>
        <taxon>Hymenoptera</taxon>
        <taxon>Apocrita</taxon>
        <taxon>Proctotrupomorpha</taxon>
        <taxon>Chalcidoidea</taxon>
        <taxon>Aphelinidae</taxon>
        <taxon>Aphelininae</taxon>
        <taxon>Eretmocerus</taxon>
    </lineage>
</organism>
<evidence type="ECO:0000313" key="1">
    <source>
        <dbReference type="EMBL" id="KAJ8684264.1"/>
    </source>
</evidence>
<name>A0ACC2PL23_9HYME</name>
<sequence length="831" mass="89347">MATFARSATQVQLPVELSFNSNRAGSASPAPTRPDELRLISWFDVEQPQSLEIAGRAPTIETACSTRASSVESSDLQQQQQQPARPRRACMDLMEAMALLDETCPNPPEPSPPQSPFTPRSRNKRARSKSSDGSSNYSCERLDSREREPQPAPRSRRPFLKKIGISMTEDRPLLAKLAPRLMLGRPHLERSGAVHGDANRPFLDKIGPSRTVERFTFDANSKNQQQQQSPSSIAEEESAAGAKRRAEIRGFSTGERRKSGKSFLAKMYSFETEDLEENGSLGSAKARSRARAAPSRGVSLDDTLEVPSGPGSLARISETSPADRAPTRPSSASTVELVRCRVTTSEEIISAANSPMQPLASQAALEDANSAQRSQPGGATVPNSPTKRMHSVTPERVTARYRQLEQLRNSSRQMSEDTLDRREPRIRPEPSRGASADNLVTRPPKNPPRPVFAEIGSSGGGPGSGSNASVASSSCSGTAVGAAGVVHGESYAEFKRSRTQQNNANALKRLALRERNASPAPPTVAVPAPVELALATSSPKPRSRSEENAGRNPNGLNRTATRNRSVLRKQHNIDQPHYDPMKREPSQETLELLSGLAKLKGSLGDGGDTIPSIDENKVSQSAPRRILLTDNEFCLSLEREGSVRVKATSPKASRRGAGPRLSLDLLAEDGSGDVGNKTKPEPRALSLASARIDEPRGAGTAPLGSLDSSCCELSRSFGSEDVFGSPTAEEEAVLRAQRPRATGNLLTSSSNGTEQTQTQLSPKRKSASDSVETSGGSPKAATGFRMKMRLGRISVEQTEPKHSESFSVASKPECKELATQTAQKKPKCLPL</sequence>
<accession>A0ACC2PL23</accession>
<gene>
    <name evidence="1" type="ORF">QAD02_020056</name>
</gene>
<comment type="caution">
    <text evidence="1">The sequence shown here is derived from an EMBL/GenBank/DDBJ whole genome shotgun (WGS) entry which is preliminary data.</text>
</comment>
<keyword evidence="2" id="KW-1185">Reference proteome</keyword>
<protein>
    <submittedName>
        <fullName evidence="1">Uncharacterized protein</fullName>
    </submittedName>
</protein>
<dbReference type="EMBL" id="CM056741">
    <property type="protein sequence ID" value="KAJ8684264.1"/>
    <property type="molecule type" value="Genomic_DNA"/>
</dbReference>
<evidence type="ECO:0000313" key="2">
    <source>
        <dbReference type="Proteomes" id="UP001239111"/>
    </source>
</evidence>
<dbReference type="Proteomes" id="UP001239111">
    <property type="component" value="Chromosome 1"/>
</dbReference>
<proteinExistence type="predicted"/>
<reference evidence="1" key="1">
    <citation type="submission" date="2023-04" db="EMBL/GenBank/DDBJ databases">
        <title>A chromosome-level genome assembly of the parasitoid wasp Eretmocerus hayati.</title>
        <authorList>
            <person name="Zhong Y."/>
            <person name="Liu S."/>
            <person name="Liu Y."/>
        </authorList>
    </citation>
    <scope>NUCLEOTIDE SEQUENCE</scope>
    <source>
        <strain evidence="1">ZJU_SS_LIU_2023</strain>
    </source>
</reference>